<evidence type="ECO:0008006" key="4">
    <source>
        <dbReference type="Google" id="ProtNLM"/>
    </source>
</evidence>
<comment type="caution">
    <text evidence="2">The sequence shown here is derived from an EMBL/GenBank/DDBJ whole genome shotgun (WGS) entry which is preliminary data.</text>
</comment>
<dbReference type="Proteomes" id="UP000682733">
    <property type="component" value="Unassembled WGS sequence"/>
</dbReference>
<feature type="non-terminal residue" evidence="2">
    <location>
        <position position="1"/>
    </location>
</feature>
<accession>A0A8S2VRF3</accession>
<sequence length="136" mass="15518">GKVLRHSLKKFGVRIYIKLNPSIGDMVNKGKIISLNHKNIAGEEKCIKPEEFSVYGLACECGDLYTGEIVSLHKRIKQHKTKIQKFDIENSELVQHISANTDCVVKFEESVIFDDENVARYVVTRCKAIFQEFMAL</sequence>
<proteinExistence type="predicted"/>
<evidence type="ECO:0000313" key="1">
    <source>
        <dbReference type="EMBL" id="CAF1597664.1"/>
    </source>
</evidence>
<name>A0A8S2VRF3_9BILA</name>
<organism evidence="2 3">
    <name type="scientific">Didymodactylos carnosus</name>
    <dbReference type="NCBI Taxonomy" id="1234261"/>
    <lineage>
        <taxon>Eukaryota</taxon>
        <taxon>Metazoa</taxon>
        <taxon>Spiralia</taxon>
        <taxon>Gnathifera</taxon>
        <taxon>Rotifera</taxon>
        <taxon>Eurotatoria</taxon>
        <taxon>Bdelloidea</taxon>
        <taxon>Philodinida</taxon>
        <taxon>Philodinidae</taxon>
        <taxon>Didymodactylos</taxon>
    </lineage>
</organism>
<dbReference type="Proteomes" id="UP000677228">
    <property type="component" value="Unassembled WGS sequence"/>
</dbReference>
<dbReference type="EMBL" id="CAJNOK010049791">
    <property type="protein sequence ID" value="CAF1597664.1"/>
    <property type="molecule type" value="Genomic_DNA"/>
</dbReference>
<evidence type="ECO:0000313" key="3">
    <source>
        <dbReference type="Proteomes" id="UP000682733"/>
    </source>
</evidence>
<evidence type="ECO:0000313" key="2">
    <source>
        <dbReference type="EMBL" id="CAF4404542.1"/>
    </source>
</evidence>
<gene>
    <name evidence="1" type="ORF">OVA965_LOCUS41905</name>
    <name evidence="2" type="ORF">TMI583_LOCUS43668</name>
</gene>
<protein>
    <recommendedName>
        <fullName evidence="4">GIY-YIG domain-containing protein</fullName>
    </recommendedName>
</protein>
<dbReference type="AlphaFoldDB" id="A0A8S2VRF3"/>
<dbReference type="EMBL" id="CAJOBA010073457">
    <property type="protein sequence ID" value="CAF4404542.1"/>
    <property type="molecule type" value="Genomic_DNA"/>
</dbReference>
<reference evidence="2" key="1">
    <citation type="submission" date="2021-02" db="EMBL/GenBank/DDBJ databases">
        <authorList>
            <person name="Nowell W R."/>
        </authorList>
    </citation>
    <scope>NUCLEOTIDE SEQUENCE</scope>
</reference>